<keyword evidence="2" id="KW-1185">Reference proteome</keyword>
<evidence type="ECO:0000313" key="1">
    <source>
        <dbReference type="EMBL" id="KAG1365465.1"/>
    </source>
</evidence>
<reference evidence="1" key="2">
    <citation type="submission" date="2019-07" db="EMBL/GenBank/DDBJ databases">
        <authorList>
            <person name="Yang Y."/>
            <person name="Bocs S."/>
            <person name="Baudouin L."/>
        </authorList>
    </citation>
    <scope>NUCLEOTIDE SEQUENCE</scope>
    <source>
        <tissue evidence="1">Spear leaf of Hainan Tall coconut</tissue>
    </source>
</reference>
<dbReference type="Proteomes" id="UP000797356">
    <property type="component" value="Chromosome 12"/>
</dbReference>
<name>A0A8K0NAL9_COCNU</name>
<comment type="caution">
    <text evidence="1">The sequence shown here is derived from an EMBL/GenBank/DDBJ whole genome shotgun (WGS) entry which is preliminary data.</text>
</comment>
<evidence type="ECO:0000313" key="2">
    <source>
        <dbReference type="Proteomes" id="UP000797356"/>
    </source>
</evidence>
<dbReference type="EMBL" id="CM017883">
    <property type="protein sequence ID" value="KAG1365465.1"/>
    <property type="molecule type" value="Genomic_DNA"/>
</dbReference>
<dbReference type="AlphaFoldDB" id="A0A8K0NAL9"/>
<protein>
    <submittedName>
        <fullName evidence="1">Uncharacterized protein</fullName>
    </submittedName>
</protein>
<organism evidence="1 2">
    <name type="scientific">Cocos nucifera</name>
    <name type="common">Coconut palm</name>
    <dbReference type="NCBI Taxonomy" id="13894"/>
    <lineage>
        <taxon>Eukaryota</taxon>
        <taxon>Viridiplantae</taxon>
        <taxon>Streptophyta</taxon>
        <taxon>Embryophyta</taxon>
        <taxon>Tracheophyta</taxon>
        <taxon>Spermatophyta</taxon>
        <taxon>Magnoliopsida</taxon>
        <taxon>Liliopsida</taxon>
        <taxon>Arecaceae</taxon>
        <taxon>Arecoideae</taxon>
        <taxon>Cocoseae</taxon>
        <taxon>Attaleinae</taxon>
        <taxon>Cocos</taxon>
    </lineage>
</organism>
<reference evidence="1" key="1">
    <citation type="journal article" date="2017" name="Gigascience">
        <title>The genome draft of coconut (Cocos nucifera).</title>
        <authorList>
            <person name="Xiao Y."/>
            <person name="Xu P."/>
            <person name="Fan H."/>
            <person name="Baudouin L."/>
            <person name="Xia W."/>
            <person name="Bocs S."/>
            <person name="Xu J."/>
            <person name="Li Q."/>
            <person name="Guo A."/>
            <person name="Zhou L."/>
            <person name="Li J."/>
            <person name="Wu Y."/>
            <person name="Ma Z."/>
            <person name="Armero A."/>
            <person name="Issali A.E."/>
            <person name="Liu N."/>
            <person name="Peng M."/>
            <person name="Yang Y."/>
        </authorList>
    </citation>
    <scope>NUCLEOTIDE SEQUENCE</scope>
    <source>
        <tissue evidence="1">Spear leaf of Hainan Tall coconut</tissue>
    </source>
</reference>
<proteinExistence type="predicted"/>
<accession>A0A8K0NAL9</accession>
<gene>
    <name evidence="1" type="ORF">COCNU_12G004650</name>
</gene>
<sequence>MPSLGKCSVSDIIRSAGICTISDGDGGGGAGSATTTIATSVPLTSSLLHGRFGSNSKSDSLVSGVGGRGWWNRKGDGGRCGSLGSPGTVMKVGVPVALDSIVGAAREEAGDGGPFVAILCIGGDDGGILGGSERMVVDGRAKLVTPMELA</sequence>